<feature type="region of interest" description="Disordered" evidence="1">
    <location>
        <begin position="27"/>
        <end position="53"/>
    </location>
</feature>
<evidence type="ECO:0000256" key="1">
    <source>
        <dbReference type="SAM" id="MobiDB-lite"/>
    </source>
</evidence>
<sequence length="199" mass="19579">MRFAATGLAVFAVLAATGCAQASEAPVRSASAEPSPDAPSPSGSASVGCDAARPDPEPTGIADLIIGPLSYGAAAEGIRTADGRPATPGPDGIVFYKLGTRLALGASATVAIGDPARAYAGIRTEQGSDGGYSSVSYAACAPGDPRITGDDAPAPVGVWWVGGFLLSGRDSACLPLEITVGDDPTVHRVDLALPAGACG</sequence>
<feature type="compositionally biased region" description="Low complexity" evidence="1">
    <location>
        <begin position="29"/>
        <end position="46"/>
    </location>
</feature>
<evidence type="ECO:0000313" key="4">
    <source>
        <dbReference type="Proteomes" id="UP001500851"/>
    </source>
</evidence>
<feature type="signal peptide" evidence="2">
    <location>
        <begin position="1"/>
        <end position="22"/>
    </location>
</feature>
<protein>
    <recommendedName>
        <fullName evidence="5">Secreted protein</fullName>
    </recommendedName>
</protein>
<keyword evidence="2" id="KW-0732">Signal</keyword>
<comment type="caution">
    <text evidence="3">The sequence shown here is derived from an EMBL/GenBank/DDBJ whole genome shotgun (WGS) entry which is preliminary data.</text>
</comment>
<dbReference type="EMBL" id="BAAAOB010000005">
    <property type="protein sequence ID" value="GAA1799209.1"/>
    <property type="molecule type" value="Genomic_DNA"/>
</dbReference>
<dbReference type="Proteomes" id="UP001500851">
    <property type="component" value="Unassembled WGS sequence"/>
</dbReference>
<evidence type="ECO:0000313" key="3">
    <source>
        <dbReference type="EMBL" id="GAA1799209.1"/>
    </source>
</evidence>
<keyword evidence="4" id="KW-1185">Reference proteome</keyword>
<organism evidence="3 4">
    <name type="scientific">Leucobacter iarius</name>
    <dbReference type="NCBI Taxonomy" id="333963"/>
    <lineage>
        <taxon>Bacteria</taxon>
        <taxon>Bacillati</taxon>
        <taxon>Actinomycetota</taxon>
        <taxon>Actinomycetes</taxon>
        <taxon>Micrococcales</taxon>
        <taxon>Microbacteriaceae</taxon>
        <taxon>Leucobacter</taxon>
    </lineage>
</organism>
<gene>
    <name evidence="3" type="ORF">GCM10009768_30310</name>
</gene>
<proteinExistence type="predicted"/>
<reference evidence="4" key="1">
    <citation type="journal article" date="2019" name="Int. J. Syst. Evol. Microbiol.">
        <title>The Global Catalogue of Microorganisms (GCM) 10K type strain sequencing project: providing services to taxonomists for standard genome sequencing and annotation.</title>
        <authorList>
            <consortium name="The Broad Institute Genomics Platform"/>
            <consortium name="The Broad Institute Genome Sequencing Center for Infectious Disease"/>
            <person name="Wu L."/>
            <person name="Ma J."/>
        </authorList>
    </citation>
    <scope>NUCLEOTIDE SEQUENCE [LARGE SCALE GENOMIC DNA]</scope>
    <source>
        <strain evidence="4">JCM 14736</strain>
    </source>
</reference>
<evidence type="ECO:0000256" key="2">
    <source>
        <dbReference type="SAM" id="SignalP"/>
    </source>
</evidence>
<accession>A0ABP4Y2R0</accession>
<dbReference type="PROSITE" id="PS51257">
    <property type="entry name" value="PROKAR_LIPOPROTEIN"/>
    <property type="match status" value="1"/>
</dbReference>
<feature type="chain" id="PRO_5045038127" description="Secreted protein" evidence="2">
    <location>
        <begin position="23"/>
        <end position="199"/>
    </location>
</feature>
<evidence type="ECO:0008006" key="5">
    <source>
        <dbReference type="Google" id="ProtNLM"/>
    </source>
</evidence>
<name>A0ABP4Y2R0_9MICO</name>